<keyword evidence="1" id="KW-1133">Transmembrane helix</keyword>
<keyword evidence="1" id="KW-0812">Transmembrane</keyword>
<dbReference type="Proteomes" id="UP000078396">
    <property type="component" value="Unassembled WGS sequence"/>
</dbReference>
<dbReference type="Pfam" id="PF12277">
    <property type="entry name" value="DUF3618"/>
    <property type="match status" value="1"/>
</dbReference>
<dbReference type="RefSeq" id="WP_064281612.1">
    <property type="nucleotide sequence ID" value="NZ_LWCS01000020.1"/>
</dbReference>
<comment type="caution">
    <text evidence="2">The sequence shown here is derived from an EMBL/GenBank/DDBJ whole genome shotgun (WGS) entry which is preliminary data.</text>
</comment>
<dbReference type="EMBL" id="LWCS01000020">
    <property type="protein sequence ID" value="OAN38962.1"/>
    <property type="molecule type" value="Genomic_DNA"/>
</dbReference>
<evidence type="ECO:0000313" key="2">
    <source>
        <dbReference type="EMBL" id="OAN38962.1"/>
    </source>
</evidence>
<dbReference type="InterPro" id="IPR022062">
    <property type="entry name" value="DUF3618"/>
</dbReference>
<gene>
    <name evidence="2" type="ORF">A4X20_19485</name>
</gene>
<feature type="transmembrane region" description="Helical" evidence="1">
    <location>
        <begin position="71"/>
        <end position="89"/>
    </location>
</feature>
<protein>
    <recommendedName>
        <fullName evidence="4">DUF3618 domain-containing protein</fullName>
    </recommendedName>
</protein>
<name>A0A178LWP6_MYCIR</name>
<reference evidence="2 3" key="1">
    <citation type="submission" date="2016-04" db="EMBL/GenBank/DDBJ databases">
        <title>Draft Genome Sequences of Staphylococcus capitis Strain H36, S. capitis Strain H65, S. cohnii Strain H62, S. hominis Strain H69, Mycobacterium iranicum Strain H39, Plantibacter sp. Strain H53, Pseudomonas oryzihabitans Strain H72, and Microbacterium sp. Strain H83, isolated from residential settings.</title>
        <authorList>
            <person name="Lymperopoulou D."/>
            <person name="Adams R.I."/>
            <person name="Lindow S."/>
            <person name="Coil D.A."/>
            <person name="Jospin G."/>
            <person name="Eisen J.A."/>
        </authorList>
    </citation>
    <scope>NUCLEOTIDE SEQUENCE [LARGE SCALE GENOMIC DNA]</scope>
    <source>
        <strain evidence="2 3">H39</strain>
    </source>
</reference>
<evidence type="ECO:0008006" key="4">
    <source>
        <dbReference type="Google" id="ProtNLM"/>
    </source>
</evidence>
<dbReference type="OrthoDB" id="4641350at2"/>
<keyword evidence="1" id="KW-0472">Membrane</keyword>
<evidence type="ECO:0000313" key="3">
    <source>
        <dbReference type="Proteomes" id="UP000078396"/>
    </source>
</evidence>
<proteinExistence type="predicted"/>
<dbReference type="AlphaFoldDB" id="A0A178LWP6"/>
<organism evidence="2 3">
    <name type="scientific">Mycolicibacterium iranicum</name>
    <name type="common">Mycobacterium iranicum</name>
    <dbReference type="NCBI Taxonomy" id="912594"/>
    <lineage>
        <taxon>Bacteria</taxon>
        <taxon>Bacillati</taxon>
        <taxon>Actinomycetota</taxon>
        <taxon>Actinomycetes</taxon>
        <taxon>Mycobacteriales</taxon>
        <taxon>Mycobacteriaceae</taxon>
        <taxon>Mycolicibacterium</taxon>
    </lineage>
</organism>
<evidence type="ECO:0000256" key="1">
    <source>
        <dbReference type="SAM" id="Phobius"/>
    </source>
</evidence>
<sequence>MTPEPEPRSDPSIDALKADIEQTRVDLGETVGALSDKLDVKSRAKDAIADVKDTVAQRGHDVVDSAKQRPALPAALLVAALLGVALVIWRRRR</sequence>
<accession>A0A178LWP6</accession>